<reference evidence="5" key="1">
    <citation type="journal article" date="2015" name="Nature">
        <title>Complex archaea that bridge the gap between prokaryotes and eukaryotes.</title>
        <authorList>
            <person name="Spang A."/>
            <person name="Saw J.H."/>
            <person name="Jorgensen S.L."/>
            <person name="Zaremba-Niedzwiedzka K."/>
            <person name="Martijn J."/>
            <person name="Lind A.E."/>
            <person name="van Eijk R."/>
            <person name="Schleper C."/>
            <person name="Guy L."/>
            <person name="Ettema T.J."/>
        </authorList>
    </citation>
    <scope>NUCLEOTIDE SEQUENCE</scope>
</reference>
<accession>A0A0F9SNZ8</accession>
<evidence type="ECO:0000256" key="2">
    <source>
        <dbReference type="SAM" id="MobiDB-lite"/>
    </source>
</evidence>
<proteinExistence type="predicted"/>
<feature type="region of interest" description="Disordered" evidence="2">
    <location>
        <begin position="1178"/>
        <end position="1209"/>
    </location>
</feature>
<dbReference type="PANTHER" id="PTHR45629">
    <property type="entry name" value="SNF2/RAD54 FAMILY MEMBER"/>
    <property type="match status" value="1"/>
</dbReference>
<dbReference type="InterPro" id="IPR041595">
    <property type="entry name" value="Inorganic_Pase"/>
</dbReference>
<dbReference type="PROSITE" id="PS51192">
    <property type="entry name" value="HELICASE_ATP_BIND_1"/>
    <property type="match status" value="1"/>
</dbReference>
<feature type="domain" description="Helicase C-terminal" evidence="4">
    <location>
        <begin position="1001"/>
        <end position="1172"/>
    </location>
</feature>
<dbReference type="SMART" id="SM00487">
    <property type="entry name" value="DEXDc"/>
    <property type="match status" value="1"/>
</dbReference>
<name>A0A0F9SNZ8_9ZZZZ</name>
<organism evidence="5">
    <name type="scientific">marine sediment metagenome</name>
    <dbReference type="NCBI Taxonomy" id="412755"/>
    <lineage>
        <taxon>unclassified sequences</taxon>
        <taxon>metagenomes</taxon>
        <taxon>ecological metagenomes</taxon>
    </lineage>
</organism>
<evidence type="ECO:0000256" key="1">
    <source>
        <dbReference type="ARBA" id="ARBA00022801"/>
    </source>
</evidence>
<dbReference type="InterPro" id="IPR027417">
    <property type="entry name" value="P-loop_NTPase"/>
</dbReference>
<dbReference type="InterPro" id="IPR001650">
    <property type="entry name" value="Helicase_C-like"/>
</dbReference>
<dbReference type="InterPro" id="IPR038718">
    <property type="entry name" value="SNF2-like_sf"/>
</dbReference>
<feature type="compositionally biased region" description="Basic and acidic residues" evidence="2">
    <location>
        <begin position="1182"/>
        <end position="1207"/>
    </location>
</feature>
<sequence length="1376" mass="156349">MNRVMWVEREMLPVFMHKAVMISYEFPASEGGPSREFIKYTYELLVNHVGELQKAAYKLQGRMKFQDLDISIENKKGSVRKGTDDDGNEWRIKMNYPYGYIRLTEGTDGDHVDCYIGPDKDSKTVYVVHQNDPVTKKYDEDKVMLGFVTASSAKKAYLSQYDRPGFFGSMEKFSIEIFQDKVKRKKGKITGGDILVKAISIKRHYSKEDVKALNLRWVTVRGNHVLVQGLQDGGWVVVGGAGGKLNHFRLDELLSKEEYAKRTKEMKERELKELTPEQIKEQAAKRKAEIEKKRGARAEYESKIKDIVGAAGKDIHSMITMDEMDELEKLARRKVEKDKRKSLKEMAEGELDEHVKEQLDKEIKAKEEEKVKDLEIQAVNAIASDYMGDELDPNEREAIISSLDLETANRILEARRGFKKQIKEINIGKEKPPKKLRIGDTFAANSYSIKDEVLEEVRSHLETRKNVELYEKLNQQSLSIQKYIDQGSLDSLNGIMGDLYDTGAVFGASTIEGMGLEAVVRMIAIKAHSEGRADIVKDALMKYAQKNNIKIVQEALKESKTRFSNADGIRSMARDSDDEEAILSMASANGYALRQLVRGQQVLGSAVGSLRATAHLINALEEPPADSVLVDMGTDLARARKKAKKMSLLRGEYSMRSSEGRLIMEVPKSTLEKFFKKNEEGRKSEDFVDKIKMHEANTGYIPPGMNKGIKLFPSQEAGLRFFAEKSKVLLDFEAGIGKTAIGYAAAMEAIHNKGAKKVLIITPAKLRNQFYQDRKKFLAPEEQEKVMLNGEGVSPMKRHDNYLKEGINIIGHDQLRADANLLDMAAFDMIVIDEIHEMTNPETKTKADSQRYRGMMGLSDIPLKIGMSGTNIKNSKKELYKKINFIDPDHTLGSIKDFDERFKGLNQGTTAFAQSANEAFRKEIAPWVYNQKNAMDIKNEINEVRVKMTPEQRKAYKESERVYATEKLQERKRMGSAGRRDSRNYDIIHRMDSDANGKINFIVDKMDNVHSREKAVIHVTRIESMKTMQSVLNKKYGAGSAELIHGNTSKAQVEETKKKFNDPGDKMRFLIGTKSLENGHNLQYGGTVTFHLDVPQTYASFDQRNKRVYRRGQDKDVTTYLLVSDSPFDIGREDILSTKKRETEILGNPRAIEQMDDTGFMAILNGLEKEEALEKGMPMSAETKRKISETMKRKRSGKPDEEKEQRSKRVKSFPWKEEKFYAYHGTSGESVEKILESGLKPSGKFGENVYLQNEPERSVTYADPKSPVSLKVFINKKAMIESLKENPPQPGDLPKDKMKKLVDEINSADSDKEFIWNILKDYEIMPGKVNPLFIEEVLVLGDSALYNRLKKKFGDKKKILFREEMEKGMPTVNLKG</sequence>
<dbReference type="PROSITE" id="PS51194">
    <property type="entry name" value="HELICASE_CTER"/>
    <property type="match status" value="1"/>
</dbReference>
<evidence type="ECO:0000313" key="5">
    <source>
        <dbReference type="EMBL" id="KKN30948.1"/>
    </source>
</evidence>
<dbReference type="GO" id="GO:0016787">
    <property type="term" value="F:hydrolase activity"/>
    <property type="evidence" value="ECO:0007669"/>
    <property type="project" value="UniProtKB-KW"/>
</dbReference>
<comment type="caution">
    <text evidence="5">The sequence shown here is derived from an EMBL/GenBank/DDBJ whole genome shotgun (WGS) entry which is preliminary data.</text>
</comment>
<keyword evidence="1" id="KW-0378">Hydrolase</keyword>
<feature type="domain" description="Helicase ATP-binding" evidence="3">
    <location>
        <begin position="719"/>
        <end position="889"/>
    </location>
</feature>
<dbReference type="InterPro" id="IPR049730">
    <property type="entry name" value="SNF2/RAD54-like_C"/>
</dbReference>
<dbReference type="SUPFAM" id="SSF56399">
    <property type="entry name" value="ADP-ribosylation"/>
    <property type="match status" value="1"/>
</dbReference>
<protein>
    <recommendedName>
        <fullName evidence="6">Helicase ATP-binding domain-containing protein</fullName>
    </recommendedName>
</protein>
<dbReference type="SUPFAM" id="SSF52540">
    <property type="entry name" value="P-loop containing nucleoside triphosphate hydrolases"/>
    <property type="match status" value="2"/>
</dbReference>
<dbReference type="InterPro" id="IPR050496">
    <property type="entry name" value="SNF2_RAD54_helicase_repair"/>
</dbReference>
<dbReference type="PANTHER" id="PTHR45629:SF7">
    <property type="entry name" value="DNA EXCISION REPAIR PROTEIN ERCC-6-RELATED"/>
    <property type="match status" value="1"/>
</dbReference>
<dbReference type="Gene3D" id="3.90.228.10">
    <property type="match status" value="1"/>
</dbReference>
<evidence type="ECO:0000259" key="3">
    <source>
        <dbReference type="PROSITE" id="PS51192"/>
    </source>
</evidence>
<evidence type="ECO:0008006" key="6">
    <source>
        <dbReference type="Google" id="ProtNLM"/>
    </source>
</evidence>
<dbReference type="InterPro" id="IPR014001">
    <property type="entry name" value="Helicase_ATP-bd"/>
</dbReference>
<dbReference type="EMBL" id="LAZR01002369">
    <property type="protein sequence ID" value="KKN30948.1"/>
    <property type="molecule type" value="Genomic_DNA"/>
</dbReference>
<dbReference type="SMART" id="SM00490">
    <property type="entry name" value="HELICc"/>
    <property type="match status" value="1"/>
</dbReference>
<dbReference type="Pfam" id="PF00271">
    <property type="entry name" value="Helicase_C"/>
    <property type="match status" value="1"/>
</dbReference>
<dbReference type="Gene3D" id="3.40.50.300">
    <property type="entry name" value="P-loop containing nucleotide triphosphate hydrolases"/>
    <property type="match status" value="1"/>
</dbReference>
<dbReference type="CDD" id="cd18793">
    <property type="entry name" value="SF2_C_SNF"/>
    <property type="match status" value="1"/>
</dbReference>
<dbReference type="Gene3D" id="3.40.50.10810">
    <property type="entry name" value="Tandem AAA-ATPase domain"/>
    <property type="match status" value="1"/>
</dbReference>
<dbReference type="Pfam" id="PF18823">
    <property type="entry name" value="InPase"/>
    <property type="match status" value="1"/>
</dbReference>
<gene>
    <name evidence="5" type="ORF">LCGC14_0829010</name>
</gene>
<dbReference type="Pfam" id="PF00176">
    <property type="entry name" value="SNF2-rel_dom"/>
    <property type="match status" value="1"/>
</dbReference>
<evidence type="ECO:0000259" key="4">
    <source>
        <dbReference type="PROSITE" id="PS51194"/>
    </source>
</evidence>
<dbReference type="InterPro" id="IPR000330">
    <property type="entry name" value="SNF2_N"/>
</dbReference>
<dbReference type="GO" id="GO:0005524">
    <property type="term" value="F:ATP binding"/>
    <property type="evidence" value="ECO:0007669"/>
    <property type="project" value="InterPro"/>
</dbReference>